<keyword evidence="2" id="KW-0812">Transmembrane</keyword>
<evidence type="ECO:0000256" key="1">
    <source>
        <dbReference type="SAM" id="Coils"/>
    </source>
</evidence>
<dbReference type="Pfam" id="PF06570">
    <property type="entry name" value="DUF1129"/>
    <property type="match status" value="1"/>
</dbReference>
<keyword evidence="2" id="KW-1133">Transmembrane helix</keyword>
<dbReference type="SUPFAM" id="SSF158560">
    <property type="entry name" value="BH3980-like"/>
    <property type="match status" value="1"/>
</dbReference>
<dbReference type="Gene3D" id="1.10.1900.10">
    <property type="entry name" value="c-terminal domain of poly(a) binding protein"/>
    <property type="match status" value="1"/>
</dbReference>
<sequence>MNKQNNSVNKIVEQNNQLREKLREENREYYEQLLVYLRSAGLFYDDYEIENLLLQILQDIISAQEDGQSAEEFFGKRPQLAADELIQNLGKSSRKETLKLVGLVFGISSFFELLSALASPDKGINLLVLIIYGLLSFLFVGIVFFIIHKSIYTKVIRGKVASFLFTWLIFSLMIGSFILIEIFIPPLLTVHLSNSLGIFIISILLIGSVILAFIRSKQDGRMWWPFLPFIWILGLIGIASRLPVTENWMSSGDGKITAAVLTGVGFILFWVLTYLCLREKRE</sequence>
<keyword evidence="4" id="KW-1185">Reference proteome</keyword>
<feature type="transmembrane region" description="Helical" evidence="2">
    <location>
        <begin position="226"/>
        <end position="244"/>
    </location>
</feature>
<evidence type="ECO:0000256" key="2">
    <source>
        <dbReference type="SAM" id="Phobius"/>
    </source>
</evidence>
<feature type="transmembrane region" description="Helical" evidence="2">
    <location>
        <begin position="196"/>
        <end position="214"/>
    </location>
</feature>
<feature type="transmembrane region" description="Helical" evidence="2">
    <location>
        <begin position="160"/>
        <end position="184"/>
    </location>
</feature>
<gene>
    <name evidence="3" type="ORF">LN736_01020</name>
</gene>
<feature type="coiled-coil region" evidence="1">
    <location>
        <begin position="1"/>
        <end position="32"/>
    </location>
</feature>
<keyword evidence="1" id="KW-0175">Coiled coil</keyword>
<feature type="transmembrane region" description="Helical" evidence="2">
    <location>
        <begin position="100"/>
        <end position="118"/>
    </location>
</feature>
<dbReference type="Proteomes" id="UP001165422">
    <property type="component" value="Unassembled WGS sequence"/>
</dbReference>
<evidence type="ECO:0000313" key="4">
    <source>
        <dbReference type="Proteomes" id="UP001165422"/>
    </source>
</evidence>
<reference evidence="3" key="1">
    <citation type="submission" date="2021-11" db="EMBL/GenBank/DDBJ databases">
        <authorList>
            <person name="Qingchun L."/>
            <person name="Dong Z."/>
            <person name="Zongwei Q."/>
            <person name="Jia Z."/>
            <person name="Duotao L."/>
        </authorList>
    </citation>
    <scope>NUCLEOTIDE SEQUENCE</scope>
    <source>
        <strain evidence="3">WLY-B-L2</strain>
    </source>
</reference>
<feature type="transmembrane region" description="Helical" evidence="2">
    <location>
        <begin position="256"/>
        <end position="277"/>
    </location>
</feature>
<organism evidence="3 4">
    <name type="scientific">Clostridium aromativorans</name>
    <dbReference type="NCBI Taxonomy" id="2836848"/>
    <lineage>
        <taxon>Bacteria</taxon>
        <taxon>Bacillati</taxon>
        <taxon>Bacillota</taxon>
        <taxon>Clostridia</taxon>
        <taxon>Eubacteriales</taxon>
        <taxon>Clostridiaceae</taxon>
        <taxon>Clostridium</taxon>
    </lineage>
</organism>
<name>A0ABS8N0Z9_9CLOT</name>
<comment type="caution">
    <text evidence="3">The sequence shown here is derived from an EMBL/GenBank/DDBJ whole genome shotgun (WGS) entry which is preliminary data.</text>
</comment>
<keyword evidence="2" id="KW-0472">Membrane</keyword>
<proteinExistence type="predicted"/>
<accession>A0ABS8N0Z9</accession>
<protein>
    <submittedName>
        <fullName evidence="3">DUF1129 family protein</fullName>
    </submittedName>
</protein>
<dbReference type="EMBL" id="JAJJPB010000001">
    <property type="protein sequence ID" value="MCC9293458.1"/>
    <property type="molecule type" value="Genomic_DNA"/>
</dbReference>
<dbReference type="RefSeq" id="WP_179977941.1">
    <property type="nucleotide sequence ID" value="NZ_JAJJPB010000001.1"/>
</dbReference>
<dbReference type="PANTHER" id="PTHR41307:SF1">
    <property type="entry name" value="MEMBRANE PROTEIN"/>
    <property type="match status" value="1"/>
</dbReference>
<dbReference type="PANTHER" id="PTHR41307">
    <property type="entry name" value="MEMBRANE PROTEIN-RELATED"/>
    <property type="match status" value="1"/>
</dbReference>
<dbReference type="InterPro" id="IPR009214">
    <property type="entry name" value="DUF1129"/>
</dbReference>
<feature type="transmembrane region" description="Helical" evidence="2">
    <location>
        <begin position="124"/>
        <end position="148"/>
    </location>
</feature>
<evidence type="ECO:0000313" key="3">
    <source>
        <dbReference type="EMBL" id="MCC9293458.1"/>
    </source>
</evidence>